<dbReference type="Gene3D" id="1.10.287.1060">
    <property type="entry name" value="ESAT-6-like"/>
    <property type="match status" value="1"/>
</dbReference>
<gene>
    <name evidence="1" type="ORF">DFR68_12073</name>
</gene>
<evidence type="ECO:0008006" key="3">
    <source>
        <dbReference type="Google" id="ProtNLM"/>
    </source>
</evidence>
<sequence>MQLENAAAKTEQIGDDIESVLGNLSIALDTKAAPWGDDAFGKKFADGENGYKKARDNLMEGIQNMRKTLDEFADGQKGAVIKLEKQEGDNVRGFRSPGRRT</sequence>
<name>A0A370GK61_9NOCA</name>
<dbReference type="Proteomes" id="UP000255355">
    <property type="component" value="Unassembled WGS sequence"/>
</dbReference>
<proteinExistence type="predicted"/>
<organism evidence="1 2">
    <name type="scientific">Nocardia mexicana</name>
    <dbReference type="NCBI Taxonomy" id="279262"/>
    <lineage>
        <taxon>Bacteria</taxon>
        <taxon>Bacillati</taxon>
        <taxon>Actinomycetota</taxon>
        <taxon>Actinomycetes</taxon>
        <taxon>Mycobacteriales</taxon>
        <taxon>Nocardiaceae</taxon>
        <taxon>Nocardia</taxon>
    </lineage>
</organism>
<accession>A0A370GK61</accession>
<dbReference type="STRING" id="1210089.GCA_001613165_06098"/>
<dbReference type="EMBL" id="QQAZ01000020">
    <property type="protein sequence ID" value="RDI43606.1"/>
    <property type="molecule type" value="Genomic_DNA"/>
</dbReference>
<dbReference type="AlphaFoldDB" id="A0A370GK61"/>
<comment type="caution">
    <text evidence="1">The sequence shown here is derived from an EMBL/GenBank/DDBJ whole genome shotgun (WGS) entry which is preliminary data.</text>
</comment>
<evidence type="ECO:0000313" key="1">
    <source>
        <dbReference type="EMBL" id="RDI43606.1"/>
    </source>
</evidence>
<protein>
    <recommendedName>
        <fullName evidence="3">WXG100 family type VII secretion target</fullName>
    </recommendedName>
</protein>
<reference evidence="1 2" key="1">
    <citation type="submission" date="2018-07" db="EMBL/GenBank/DDBJ databases">
        <title>Genomic Encyclopedia of Type Strains, Phase IV (KMG-IV): sequencing the most valuable type-strain genomes for metagenomic binning, comparative biology and taxonomic classification.</title>
        <authorList>
            <person name="Goeker M."/>
        </authorList>
    </citation>
    <scope>NUCLEOTIDE SEQUENCE [LARGE SCALE GENOMIC DNA]</scope>
    <source>
        <strain evidence="1 2">DSM 44952</strain>
    </source>
</reference>
<keyword evidence="2" id="KW-1185">Reference proteome</keyword>
<evidence type="ECO:0000313" key="2">
    <source>
        <dbReference type="Proteomes" id="UP000255355"/>
    </source>
</evidence>